<dbReference type="Proteomes" id="UP000663854">
    <property type="component" value="Unassembled WGS sequence"/>
</dbReference>
<organism evidence="3 4">
    <name type="scientific">Rotaria sordida</name>
    <dbReference type="NCBI Taxonomy" id="392033"/>
    <lineage>
        <taxon>Eukaryota</taxon>
        <taxon>Metazoa</taxon>
        <taxon>Spiralia</taxon>
        <taxon>Gnathifera</taxon>
        <taxon>Rotifera</taxon>
        <taxon>Eurotatoria</taxon>
        <taxon>Bdelloidea</taxon>
        <taxon>Philodinida</taxon>
        <taxon>Philodinidae</taxon>
        <taxon>Rotaria</taxon>
    </lineage>
</organism>
<feature type="compositionally biased region" description="Basic and acidic residues" evidence="2">
    <location>
        <begin position="174"/>
        <end position="184"/>
    </location>
</feature>
<dbReference type="AlphaFoldDB" id="A0A813PU42"/>
<dbReference type="Pfam" id="PF13879">
    <property type="entry name" value="Hmw_CFAP97"/>
    <property type="match status" value="1"/>
</dbReference>
<protein>
    <recommendedName>
        <fullName evidence="5">Cilia- and flagella-associated protein 97</fullName>
    </recommendedName>
</protein>
<evidence type="ECO:0000313" key="4">
    <source>
        <dbReference type="Proteomes" id="UP000663854"/>
    </source>
</evidence>
<comment type="caution">
    <text evidence="3">The sequence shown here is derived from an EMBL/GenBank/DDBJ whole genome shotgun (WGS) entry which is preliminary data.</text>
</comment>
<dbReference type="InterPro" id="IPR029488">
    <property type="entry name" value="Hmw/CFAP97"/>
</dbReference>
<evidence type="ECO:0000313" key="3">
    <source>
        <dbReference type="EMBL" id="CAF0755955.1"/>
    </source>
</evidence>
<name>A0A813PU42_9BILA</name>
<evidence type="ECO:0000256" key="1">
    <source>
        <dbReference type="ARBA" id="ARBA00008315"/>
    </source>
</evidence>
<evidence type="ECO:0000256" key="2">
    <source>
        <dbReference type="SAM" id="MobiDB-lite"/>
    </source>
</evidence>
<feature type="region of interest" description="Disordered" evidence="2">
    <location>
        <begin position="155"/>
        <end position="186"/>
    </location>
</feature>
<sequence length="207" mass="24709">MHKSYQPTRPSANRLLQKKWDDKYYSEHRLLVRDARPTVDTRPPRTYMHLHMKLKKLQLEEERSATIERDNRILLEKMSNIMRTTGSIDNRNDYESKSLNHEKRRRELLRVSRENSTMIKRIMDRKPDLSRESWTSSWSKNVSYLDNISKYDSDWHESKPGSRQIHSRQQSSKRSIDGPRENQKNIKALVMPNVTDITKADNNDSQQ</sequence>
<proteinExistence type="inferred from homology"/>
<dbReference type="PANTHER" id="PTHR33768">
    <property type="entry name" value="MIP11318P"/>
    <property type="match status" value="1"/>
</dbReference>
<comment type="similarity">
    <text evidence="1">Belongs to the CFAP97 family.</text>
</comment>
<reference evidence="3" key="1">
    <citation type="submission" date="2021-02" db="EMBL/GenBank/DDBJ databases">
        <authorList>
            <person name="Nowell W R."/>
        </authorList>
    </citation>
    <scope>NUCLEOTIDE SEQUENCE</scope>
</reference>
<accession>A0A813PU42</accession>
<dbReference type="EMBL" id="CAJNOH010000015">
    <property type="protein sequence ID" value="CAF0755955.1"/>
    <property type="molecule type" value="Genomic_DNA"/>
</dbReference>
<dbReference type="PANTHER" id="PTHR33768:SF3">
    <property type="entry name" value="MIP11318P"/>
    <property type="match status" value="1"/>
</dbReference>
<evidence type="ECO:0008006" key="5">
    <source>
        <dbReference type="Google" id="ProtNLM"/>
    </source>
</evidence>
<gene>
    <name evidence="3" type="ORF">PYM288_LOCUS2350</name>
</gene>
<dbReference type="InterPro" id="IPR038792">
    <property type="entry name" value="CFAP97D1/2"/>
</dbReference>